<reference evidence="1 2" key="1">
    <citation type="submission" date="2021-01" db="EMBL/GenBank/DDBJ databases">
        <title>Chromosome-level genome assembly of a human fungal pathogen reveals clustering of transcriptionally co-regulated genes.</title>
        <authorList>
            <person name="Voorhies M."/>
            <person name="Cohen S."/>
            <person name="Shea T.P."/>
            <person name="Petrus S."/>
            <person name="Munoz J.F."/>
            <person name="Poplawski S."/>
            <person name="Goldman W.E."/>
            <person name="Michael T."/>
            <person name="Cuomo C.A."/>
            <person name="Sil A."/>
            <person name="Beyhan S."/>
        </authorList>
    </citation>
    <scope>NUCLEOTIDE SEQUENCE [LARGE SCALE GENOMIC DNA]</scope>
    <source>
        <strain evidence="1 2">G184AR</strain>
    </source>
</reference>
<gene>
    <name evidence="1" type="ORF">I7I52_03109</name>
</gene>
<proteinExistence type="predicted"/>
<protein>
    <submittedName>
        <fullName evidence="1">Uncharacterized protein</fullName>
    </submittedName>
</protein>
<organism evidence="1 2">
    <name type="scientific">Ajellomyces capsulatus</name>
    <name type="common">Darling's disease fungus</name>
    <name type="synonym">Histoplasma capsulatum</name>
    <dbReference type="NCBI Taxonomy" id="5037"/>
    <lineage>
        <taxon>Eukaryota</taxon>
        <taxon>Fungi</taxon>
        <taxon>Dikarya</taxon>
        <taxon>Ascomycota</taxon>
        <taxon>Pezizomycotina</taxon>
        <taxon>Eurotiomycetes</taxon>
        <taxon>Eurotiomycetidae</taxon>
        <taxon>Onygenales</taxon>
        <taxon>Ajellomycetaceae</taxon>
        <taxon>Histoplasma</taxon>
    </lineage>
</organism>
<name>A0A8H7ZBS3_AJECA</name>
<sequence>MPVIRCSSGRDIIHPCFVQYSFNINPVRQAIWSTISPCILPFLYMQRATYNLYAQCTILAERHTSSTSLVTCFGSFQKRPKCLQNPLHQACPELV</sequence>
<dbReference type="AlphaFoldDB" id="A0A8H7ZBS3"/>
<accession>A0A8H7ZBS3</accession>
<dbReference type="Proteomes" id="UP000670092">
    <property type="component" value="Unassembled WGS sequence"/>
</dbReference>
<dbReference type="VEuPathDB" id="FungiDB:I7I52_03109"/>
<dbReference type="EMBL" id="JAEVHI010000001">
    <property type="protein sequence ID" value="KAG5304694.1"/>
    <property type="molecule type" value="Genomic_DNA"/>
</dbReference>
<comment type="caution">
    <text evidence="1">The sequence shown here is derived from an EMBL/GenBank/DDBJ whole genome shotgun (WGS) entry which is preliminary data.</text>
</comment>
<evidence type="ECO:0000313" key="1">
    <source>
        <dbReference type="EMBL" id="KAG5304694.1"/>
    </source>
</evidence>
<evidence type="ECO:0000313" key="2">
    <source>
        <dbReference type="Proteomes" id="UP000670092"/>
    </source>
</evidence>